<protein>
    <recommendedName>
        <fullName evidence="6">Tubulin/FtsZ GTPase domain-containing protein</fullName>
    </recommendedName>
</protein>
<dbReference type="GO" id="GO:0005525">
    <property type="term" value="F:GTP binding"/>
    <property type="evidence" value="ECO:0007669"/>
    <property type="project" value="UniProtKB-KW"/>
</dbReference>
<feature type="domain" description="Tubulin/FtsZ GTPase" evidence="6">
    <location>
        <begin position="53"/>
        <end position="178"/>
    </location>
</feature>
<dbReference type="STRING" id="6689.A0A3R7M4C9"/>
<dbReference type="Proteomes" id="UP000283509">
    <property type="component" value="Unassembled WGS sequence"/>
</dbReference>
<evidence type="ECO:0000256" key="1">
    <source>
        <dbReference type="ARBA" id="ARBA00009636"/>
    </source>
</evidence>
<evidence type="ECO:0000256" key="5">
    <source>
        <dbReference type="SAM" id="MobiDB-lite"/>
    </source>
</evidence>
<keyword evidence="4" id="KW-0342">GTP-binding</keyword>
<organism evidence="7 8">
    <name type="scientific">Penaeus vannamei</name>
    <name type="common">Whiteleg shrimp</name>
    <name type="synonym">Litopenaeus vannamei</name>
    <dbReference type="NCBI Taxonomy" id="6689"/>
    <lineage>
        <taxon>Eukaryota</taxon>
        <taxon>Metazoa</taxon>
        <taxon>Ecdysozoa</taxon>
        <taxon>Arthropoda</taxon>
        <taxon>Crustacea</taxon>
        <taxon>Multicrustacea</taxon>
        <taxon>Malacostraca</taxon>
        <taxon>Eumalacostraca</taxon>
        <taxon>Eucarida</taxon>
        <taxon>Decapoda</taxon>
        <taxon>Dendrobranchiata</taxon>
        <taxon>Penaeoidea</taxon>
        <taxon>Penaeidae</taxon>
        <taxon>Penaeus</taxon>
    </lineage>
</organism>
<gene>
    <name evidence="7" type="ORF">C7M84_015064</name>
</gene>
<evidence type="ECO:0000256" key="4">
    <source>
        <dbReference type="ARBA" id="ARBA00023134"/>
    </source>
</evidence>
<evidence type="ECO:0000256" key="3">
    <source>
        <dbReference type="ARBA" id="ARBA00022741"/>
    </source>
</evidence>
<dbReference type="PRINTS" id="PR01161">
    <property type="entry name" value="TUBULIN"/>
</dbReference>
<name>A0A3R7M4C9_PENVA</name>
<proteinExistence type="inferred from homology"/>
<reference evidence="7 8" key="1">
    <citation type="submission" date="2018-04" db="EMBL/GenBank/DDBJ databases">
        <authorList>
            <person name="Zhang X."/>
            <person name="Yuan J."/>
            <person name="Li F."/>
            <person name="Xiang J."/>
        </authorList>
    </citation>
    <scope>NUCLEOTIDE SEQUENCE [LARGE SCALE GENOMIC DNA]</scope>
    <source>
        <tissue evidence="7">Muscle</tissue>
    </source>
</reference>
<dbReference type="OrthoDB" id="6073114at2759"/>
<evidence type="ECO:0000313" key="7">
    <source>
        <dbReference type="EMBL" id="ROT66872.1"/>
    </source>
</evidence>
<comment type="similarity">
    <text evidence="1">Belongs to the tubulin family.</text>
</comment>
<evidence type="ECO:0000313" key="8">
    <source>
        <dbReference type="Proteomes" id="UP000283509"/>
    </source>
</evidence>
<dbReference type="PANTHER" id="PTHR36527:SF3">
    <property type="entry name" value="OS01G0282866 PROTEIN"/>
    <property type="match status" value="1"/>
</dbReference>
<reference evidence="7 8" key="2">
    <citation type="submission" date="2019-01" db="EMBL/GenBank/DDBJ databases">
        <title>The decoding of complex shrimp genome reveals the adaptation for benthos swimmer, frequently molting mechanism and breeding impact on genome.</title>
        <authorList>
            <person name="Sun Y."/>
            <person name="Gao Y."/>
            <person name="Yu Y."/>
        </authorList>
    </citation>
    <scope>NUCLEOTIDE SEQUENCE [LARGE SCALE GENOMIC DNA]</scope>
    <source>
        <tissue evidence="7">Muscle</tissue>
    </source>
</reference>
<dbReference type="EMBL" id="QCYY01002879">
    <property type="protein sequence ID" value="ROT66872.1"/>
    <property type="molecule type" value="Genomic_DNA"/>
</dbReference>
<sequence length="189" mass="20781">MSARRRDRPQYGTESNNPFIGYVYVRHSLICGAIDQLGSVSERVDIDVPLRACFWEIISDEHGIDPSGVYRGTADIQLERISVYYNEATGGRYVPRSVLVDLEPGTMDAANNSLKGGSSPSHGRAATPSLSPESLKARVKSERRRKQLGQRHYTEGAELVDSVLDGIRKECESCDCLQVSAAPFSLSAF</sequence>
<accession>A0A3R7M4C9</accession>
<feature type="region of interest" description="Disordered" evidence="5">
    <location>
        <begin position="110"/>
        <end position="150"/>
    </location>
</feature>
<keyword evidence="2" id="KW-0493">Microtubule</keyword>
<dbReference type="SUPFAM" id="SSF52490">
    <property type="entry name" value="Tubulin nucleotide-binding domain-like"/>
    <property type="match status" value="1"/>
</dbReference>
<dbReference type="Gene3D" id="3.40.50.1440">
    <property type="entry name" value="Tubulin/FtsZ, GTPase domain"/>
    <property type="match status" value="1"/>
</dbReference>
<dbReference type="InterPro" id="IPR003008">
    <property type="entry name" value="Tubulin_FtsZ_GTPase"/>
</dbReference>
<evidence type="ECO:0000259" key="6">
    <source>
        <dbReference type="Pfam" id="PF00091"/>
    </source>
</evidence>
<evidence type="ECO:0000256" key="2">
    <source>
        <dbReference type="ARBA" id="ARBA00022701"/>
    </source>
</evidence>
<dbReference type="InterPro" id="IPR036525">
    <property type="entry name" value="Tubulin/FtsZ_GTPase_sf"/>
</dbReference>
<dbReference type="GO" id="GO:0007017">
    <property type="term" value="P:microtubule-based process"/>
    <property type="evidence" value="ECO:0007669"/>
    <property type="project" value="InterPro"/>
</dbReference>
<dbReference type="GO" id="GO:0005874">
    <property type="term" value="C:microtubule"/>
    <property type="evidence" value="ECO:0007669"/>
    <property type="project" value="UniProtKB-KW"/>
</dbReference>
<dbReference type="Pfam" id="PF00091">
    <property type="entry name" value="Tubulin"/>
    <property type="match status" value="1"/>
</dbReference>
<dbReference type="InterPro" id="IPR000217">
    <property type="entry name" value="Tubulin"/>
</dbReference>
<dbReference type="PANTHER" id="PTHR36527">
    <property type="entry name" value="OS01G0282866 PROTEIN"/>
    <property type="match status" value="1"/>
</dbReference>
<dbReference type="AlphaFoldDB" id="A0A3R7M4C9"/>
<keyword evidence="3" id="KW-0547">Nucleotide-binding</keyword>
<comment type="caution">
    <text evidence="7">The sequence shown here is derived from an EMBL/GenBank/DDBJ whole genome shotgun (WGS) entry which is preliminary data.</text>
</comment>
<keyword evidence="8" id="KW-1185">Reference proteome</keyword>
<feature type="compositionally biased region" description="Polar residues" evidence="5">
    <location>
        <begin position="110"/>
        <end position="121"/>
    </location>
</feature>